<evidence type="ECO:0000313" key="1">
    <source>
        <dbReference type="EMBL" id="TDN40716.1"/>
    </source>
</evidence>
<accession>A0AAQ1YJU0</accession>
<evidence type="ECO:0000313" key="2">
    <source>
        <dbReference type="Proteomes" id="UP000294998"/>
    </source>
</evidence>
<dbReference type="EMBL" id="RWKG01000045">
    <property type="protein sequence ID" value="TDN40716.1"/>
    <property type="molecule type" value="Genomic_DNA"/>
</dbReference>
<dbReference type="Proteomes" id="UP000294998">
    <property type="component" value="Unassembled WGS sequence"/>
</dbReference>
<name>A0AAQ1YJU0_HAEHA</name>
<organism evidence="1 2">
    <name type="scientific">Haemophilus haemolyticus</name>
    <dbReference type="NCBI Taxonomy" id="726"/>
    <lineage>
        <taxon>Bacteria</taxon>
        <taxon>Pseudomonadati</taxon>
        <taxon>Pseudomonadota</taxon>
        <taxon>Gammaproteobacteria</taxon>
        <taxon>Pasteurellales</taxon>
        <taxon>Pasteurellaceae</taxon>
        <taxon>Haemophilus</taxon>
    </lineage>
</organism>
<comment type="caution">
    <text evidence="1">The sequence shown here is derived from an EMBL/GenBank/DDBJ whole genome shotgun (WGS) entry which is preliminary data.</text>
</comment>
<sequence>MWNNFFHKTELNITALLKVRFFYVLFFQSTHFEIKNNGNRLNDHR</sequence>
<proteinExistence type="predicted"/>
<dbReference type="AlphaFoldDB" id="A0AAQ1YJU0"/>
<gene>
    <name evidence="1" type="ORF">EGH31_1789</name>
</gene>
<reference evidence="1 2" key="1">
    <citation type="submission" date="2018-12" db="EMBL/GenBank/DDBJ databases">
        <authorList>
            <person name="Fluit A.C."/>
        </authorList>
    </citation>
    <scope>NUCLEOTIDE SEQUENCE [LARGE SCALE GENOMIC DNA]</scope>
    <source>
        <strain evidence="1 2">16-549009</strain>
    </source>
</reference>
<protein>
    <submittedName>
        <fullName evidence="1">Uncharacterized protein</fullName>
    </submittedName>
</protein>